<dbReference type="EMBL" id="DS989882">
    <property type="protein sequence ID" value="EDX70759.1"/>
    <property type="molecule type" value="Genomic_DNA"/>
</dbReference>
<dbReference type="InterPro" id="IPR036890">
    <property type="entry name" value="HATPase_C_sf"/>
</dbReference>
<dbReference type="PROSITE" id="PS50112">
    <property type="entry name" value="PAS"/>
    <property type="match status" value="3"/>
</dbReference>
<dbReference type="GO" id="GO:0005524">
    <property type="term" value="F:ATP binding"/>
    <property type="evidence" value="ECO:0007669"/>
    <property type="project" value="UniProtKB-KW"/>
</dbReference>
<dbReference type="Gene3D" id="3.30.565.10">
    <property type="entry name" value="Histidine kinase-like ATPase, C-terminal domain"/>
    <property type="match status" value="1"/>
</dbReference>
<dbReference type="Gene3D" id="3.30.450.20">
    <property type="entry name" value="PAS domain"/>
    <property type="match status" value="3"/>
</dbReference>
<feature type="domain" description="PAS" evidence="11">
    <location>
        <begin position="172"/>
        <end position="228"/>
    </location>
</feature>
<feature type="domain" description="Histidine kinase" evidence="10">
    <location>
        <begin position="473"/>
        <end position="761"/>
    </location>
</feature>
<dbReference type="CDD" id="cd00130">
    <property type="entry name" value="PAS"/>
    <property type="match status" value="3"/>
</dbReference>
<dbReference type="SMART" id="SM00388">
    <property type="entry name" value="HisKA"/>
    <property type="match status" value="1"/>
</dbReference>
<dbReference type="Pfam" id="PF08447">
    <property type="entry name" value="PAS_3"/>
    <property type="match status" value="1"/>
</dbReference>
<evidence type="ECO:0000256" key="4">
    <source>
        <dbReference type="ARBA" id="ARBA00022679"/>
    </source>
</evidence>
<keyword evidence="8" id="KW-0902">Two-component regulatory system</keyword>
<keyword evidence="5" id="KW-0547">Nucleotide-binding</keyword>
<dbReference type="PROSITE" id="PS50109">
    <property type="entry name" value="HIS_KIN"/>
    <property type="match status" value="1"/>
</dbReference>
<dbReference type="InterPro" id="IPR003594">
    <property type="entry name" value="HATPase_dom"/>
</dbReference>
<evidence type="ECO:0000256" key="5">
    <source>
        <dbReference type="ARBA" id="ARBA00022741"/>
    </source>
</evidence>
<dbReference type="Pfam" id="PF08448">
    <property type="entry name" value="PAS_4"/>
    <property type="match status" value="1"/>
</dbReference>
<dbReference type="Pfam" id="PF02518">
    <property type="entry name" value="HATPase_c"/>
    <property type="match status" value="1"/>
</dbReference>
<dbReference type="InterPro" id="IPR036097">
    <property type="entry name" value="HisK_dim/P_sf"/>
</dbReference>
<dbReference type="InterPro" id="IPR013656">
    <property type="entry name" value="PAS_4"/>
</dbReference>
<dbReference type="EC" id="2.7.13.3" evidence="2"/>
<comment type="catalytic activity">
    <reaction evidence="1">
        <text>ATP + protein L-histidine = ADP + protein N-phospho-L-histidine.</text>
        <dbReference type="EC" id="2.7.13.3"/>
    </reaction>
</comment>
<dbReference type="HOGENOM" id="CLU_000445_114_39_3"/>
<proteinExistence type="predicted"/>
<dbReference type="SUPFAM" id="SSF47384">
    <property type="entry name" value="Homodimeric domain of signal transducing histidine kinase"/>
    <property type="match status" value="1"/>
</dbReference>
<dbReference type="Gene3D" id="1.10.287.130">
    <property type="match status" value="1"/>
</dbReference>
<dbReference type="Proteomes" id="UP000003835">
    <property type="component" value="Unassembled WGS sequence"/>
</dbReference>
<sequence length="764" mass="86745">MSSSLATTMVERPTFLDLTELDHPNLQSSEQNAAGLSDLVANIPGAIYRRAGDSQWTTRFITPAIQDICGYPASDFIKNRERSLISIIHPDDKPIIEQALEKQLTHQQPYWLEYRIVRSDGSVVWICDKGQGIFDETGQLLWLDGIILDISQRQPESHVNHTMQPSETIQESDALYHLMVETASEGVWMFDVNSQTVFANSRMAEMLGYHVEEMIGRSLFDFMDAESRPLYSTYILRRRHGIHERHPFKFRRKDGSELWAIVSATPILNAQGEFVGVLRMITDISDTHEESAQRQQAENALRESERRFRAIFDATFQFIGLLKPDGTVLEANQTALNFGGLRREDVAGRPFWQTKWWSHSSEIKNQLKHAIAAAAMGEFVRYEVEVVGANNQVITIDFSLKPVTDETGQVVLLIPEGRDISEQKQIREALRQSEGRLKLKNKKLKQVLRQLKNAQAQLVQNEKMISLGQMMAGIAHEINNPISFIYGNVTYAHDYTLELFNLIDIYGKHYPEPVPEIHDQIERMDLNFLKADFPNLLNSMQDGAERIREIILSLRNFSRLDEAEQKLVNIHEGIDSTLLILQHRLKKTVFPKEIQIIKDYSQLPRIQCYPSQLNQVFMNLLNNAIDALEQKEKHYPHLDCHKRITIQTSVITPDNQGLSTPDEDILSPENKAEIRGKTVDDTDQNAASVIIRIADNGIGIPKTLQKNILDPFFTTKPVGVGTGLGLSIAHAIIVEKHGGKLSYQSEPGQGTEFIIELPIHPPLN</sequence>
<dbReference type="InterPro" id="IPR004358">
    <property type="entry name" value="Sig_transdc_His_kin-like_C"/>
</dbReference>
<evidence type="ECO:0000313" key="14">
    <source>
        <dbReference type="Proteomes" id="UP000003835"/>
    </source>
</evidence>
<dbReference type="PRINTS" id="PR00344">
    <property type="entry name" value="BCTRLSENSOR"/>
</dbReference>
<dbReference type="CDD" id="cd00082">
    <property type="entry name" value="HisKA"/>
    <property type="match status" value="1"/>
</dbReference>
<name>B4W4Z4_9CYAN</name>
<evidence type="ECO:0000256" key="1">
    <source>
        <dbReference type="ARBA" id="ARBA00000085"/>
    </source>
</evidence>
<dbReference type="GO" id="GO:0006355">
    <property type="term" value="P:regulation of DNA-templated transcription"/>
    <property type="evidence" value="ECO:0007669"/>
    <property type="project" value="InterPro"/>
</dbReference>
<dbReference type="SUPFAM" id="SSF55785">
    <property type="entry name" value="PYP-like sensor domain (PAS domain)"/>
    <property type="match status" value="3"/>
</dbReference>
<dbReference type="FunFam" id="3.30.450.20:FF:000155">
    <property type="entry name" value="Sensor histidine kinase TodS"/>
    <property type="match status" value="1"/>
</dbReference>
<feature type="domain" description="PAC" evidence="12">
    <location>
        <begin position="380"/>
        <end position="432"/>
    </location>
</feature>
<feature type="domain" description="PAS" evidence="11">
    <location>
        <begin position="32"/>
        <end position="107"/>
    </location>
</feature>
<dbReference type="PANTHER" id="PTHR43065">
    <property type="entry name" value="SENSOR HISTIDINE KINASE"/>
    <property type="match status" value="1"/>
</dbReference>
<evidence type="ECO:0000256" key="7">
    <source>
        <dbReference type="ARBA" id="ARBA00022840"/>
    </source>
</evidence>
<reference evidence="13 14" key="1">
    <citation type="submission" date="2008-07" db="EMBL/GenBank/DDBJ databases">
        <authorList>
            <person name="Tandeau de Marsac N."/>
            <person name="Ferriera S."/>
            <person name="Johnson J."/>
            <person name="Kravitz S."/>
            <person name="Beeson K."/>
            <person name="Sutton G."/>
            <person name="Rogers Y.-H."/>
            <person name="Friedman R."/>
            <person name="Frazier M."/>
            <person name="Venter J.C."/>
        </authorList>
    </citation>
    <scope>NUCLEOTIDE SEQUENCE [LARGE SCALE GENOMIC DNA]</scope>
    <source>
        <strain evidence="13 14">PCC 7420</strain>
    </source>
</reference>
<evidence type="ECO:0000259" key="12">
    <source>
        <dbReference type="PROSITE" id="PS50113"/>
    </source>
</evidence>
<keyword evidence="6" id="KW-0418">Kinase</keyword>
<keyword evidence="3" id="KW-0597">Phosphoprotein</keyword>
<keyword evidence="4" id="KW-0808">Transferase</keyword>
<dbReference type="SUPFAM" id="SSF55874">
    <property type="entry name" value="ATPase domain of HSP90 chaperone/DNA topoisomerase II/histidine kinase"/>
    <property type="match status" value="1"/>
</dbReference>
<dbReference type="SMART" id="SM00387">
    <property type="entry name" value="HATPase_c"/>
    <property type="match status" value="1"/>
</dbReference>
<dbReference type="Pfam" id="PF00512">
    <property type="entry name" value="HisKA"/>
    <property type="match status" value="1"/>
</dbReference>
<feature type="domain" description="PAC" evidence="12">
    <location>
        <begin position="244"/>
        <end position="296"/>
    </location>
</feature>
<protein>
    <recommendedName>
        <fullName evidence="2">histidine kinase</fullName>
        <ecNumber evidence="2">2.7.13.3</ecNumber>
    </recommendedName>
</protein>
<keyword evidence="7" id="KW-0067">ATP-binding</keyword>
<accession>B4W4Z4</accession>
<evidence type="ECO:0000256" key="2">
    <source>
        <dbReference type="ARBA" id="ARBA00012438"/>
    </source>
</evidence>
<dbReference type="InterPro" id="IPR001610">
    <property type="entry name" value="PAC"/>
</dbReference>
<dbReference type="STRING" id="118168.MC7420_5962"/>
<evidence type="ECO:0000256" key="8">
    <source>
        <dbReference type="ARBA" id="ARBA00023012"/>
    </source>
</evidence>
<keyword evidence="14" id="KW-1185">Reference proteome</keyword>
<dbReference type="InterPro" id="IPR013767">
    <property type="entry name" value="PAS_fold"/>
</dbReference>
<dbReference type="GO" id="GO:0000155">
    <property type="term" value="F:phosphorelay sensor kinase activity"/>
    <property type="evidence" value="ECO:0007669"/>
    <property type="project" value="InterPro"/>
</dbReference>
<evidence type="ECO:0000256" key="6">
    <source>
        <dbReference type="ARBA" id="ARBA00022777"/>
    </source>
</evidence>
<dbReference type="Pfam" id="PF00989">
    <property type="entry name" value="PAS"/>
    <property type="match status" value="1"/>
</dbReference>
<feature type="domain" description="PAC" evidence="12">
    <location>
        <begin position="110"/>
        <end position="162"/>
    </location>
</feature>
<feature type="coiled-coil region" evidence="9">
    <location>
        <begin position="430"/>
        <end position="464"/>
    </location>
</feature>
<gene>
    <name evidence="13" type="ORF">MC7420_5962</name>
</gene>
<dbReference type="InterPro" id="IPR005467">
    <property type="entry name" value="His_kinase_dom"/>
</dbReference>
<dbReference type="NCBIfam" id="TIGR00229">
    <property type="entry name" value="sensory_box"/>
    <property type="match status" value="3"/>
</dbReference>
<evidence type="ECO:0000259" key="10">
    <source>
        <dbReference type="PROSITE" id="PS50109"/>
    </source>
</evidence>
<evidence type="ECO:0000313" key="13">
    <source>
        <dbReference type="EMBL" id="EDX70759.1"/>
    </source>
</evidence>
<organism evidence="13 14">
    <name type="scientific">Coleofasciculus chthonoplastes PCC 7420</name>
    <dbReference type="NCBI Taxonomy" id="118168"/>
    <lineage>
        <taxon>Bacteria</taxon>
        <taxon>Bacillati</taxon>
        <taxon>Cyanobacteriota</taxon>
        <taxon>Cyanophyceae</taxon>
        <taxon>Coleofasciculales</taxon>
        <taxon>Coleofasciculaceae</taxon>
        <taxon>Coleofasciculus</taxon>
    </lineage>
</organism>
<dbReference type="InterPro" id="IPR000014">
    <property type="entry name" value="PAS"/>
</dbReference>
<evidence type="ECO:0000256" key="3">
    <source>
        <dbReference type="ARBA" id="ARBA00022553"/>
    </source>
</evidence>
<dbReference type="InterPro" id="IPR003661">
    <property type="entry name" value="HisK_dim/P_dom"/>
</dbReference>
<dbReference type="SMART" id="SM00091">
    <property type="entry name" value="PAS"/>
    <property type="match status" value="3"/>
</dbReference>
<dbReference type="RefSeq" id="WP_006106414.1">
    <property type="nucleotide sequence ID" value="NZ_DS989882.1"/>
</dbReference>
<dbReference type="PROSITE" id="PS50113">
    <property type="entry name" value="PAC"/>
    <property type="match status" value="3"/>
</dbReference>
<dbReference type="InterPro" id="IPR000700">
    <property type="entry name" value="PAS-assoc_C"/>
</dbReference>
<feature type="domain" description="PAS" evidence="11">
    <location>
        <begin position="304"/>
        <end position="349"/>
    </location>
</feature>
<dbReference type="OrthoDB" id="442998at2"/>
<evidence type="ECO:0000259" key="11">
    <source>
        <dbReference type="PROSITE" id="PS50112"/>
    </source>
</evidence>
<dbReference type="AlphaFoldDB" id="B4W4Z4"/>
<dbReference type="PANTHER" id="PTHR43065:SF50">
    <property type="entry name" value="HISTIDINE KINASE"/>
    <property type="match status" value="1"/>
</dbReference>
<evidence type="ECO:0000256" key="9">
    <source>
        <dbReference type="SAM" id="Coils"/>
    </source>
</evidence>
<dbReference type="InterPro" id="IPR035965">
    <property type="entry name" value="PAS-like_dom_sf"/>
</dbReference>
<dbReference type="InterPro" id="IPR013655">
    <property type="entry name" value="PAS_fold_3"/>
</dbReference>
<keyword evidence="9" id="KW-0175">Coiled coil</keyword>
<dbReference type="eggNOG" id="COG4191">
    <property type="taxonomic scope" value="Bacteria"/>
</dbReference>
<dbReference type="SMART" id="SM00086">
    <property type="entry name" value="PAC"/>
    <property type="match status" value="3"/>
</dbReference>